<dbReference type="EMBL" id="MSYM01000008">
    <property type="protein sequence ID" value="OLP07532.1"/>
    <property type="molecule type" value="Genomic_DNA"/>
</dbReference>
<dbReference type="STRING" id="81479.RA876_01430"/>
<comment type="similarity">
    <text evidence="1">Belongs to the ParD antitoxin family.</text>
</comment>
<reference evidence="4 5" key="1">
    <citation type="submission" date="2017-01" db="EMBL/GenBank/DDBJ databases">
        <title>Genome sequence of Rhodoferax antarcticus ANT.BR, a psychrophilic purple nonsulfur bacterium from an Antarctic microbial mat.</title>
        <authorList>
            <person name="Baker J."/>
            <person name="Riester C."/>
            <person name="Skinner B."/>
            <person name="Newell A."/>
            <person name="Swingley W."/>
            <person name="Madigan M."/>
            <person name="Jung D."/>
            <person name="Asao M."/>
            <person name="Chen M."/>
            <person name="Loughlin P."/>
            <person name="Pan H."/>
            <person name="Lin S."/>
            <person name="Li N."/>
            <person name="Shaw J."/>
            <person name="Prado M."/>
            <person name="Sherman C."/>
            <person name="Li X."/>
            <person name="Tang J."/>
            <person name="Blankenship R."/>
            <person name="Zhao T."/>
            <person name="Touchman J."/>
            <person name="Sattley M."/>
        </authorList>
    </citation>
    <scope>NUCLEOTIDE SEQUENCE [LARGE SCALE GENOMIC DNA]</scope>
    <source>
        <strain evidence="4 5">ANT.BR</strain>
    </source>
</reference>
<accession>A0A1Q8YHQ8</accession>
<evidence type="ECO:0000256" key="3">
    <source>
        <dbReference type="SAM" id="Coils"/>
    </source>
</evidence>
<gene>
    <name evidence="4" type="primary">parD-1</name>
    <name evidence="4" type="ORF">BLL52_1362</name>
</gene>
<proteinExistence type="inferred from homology"/>
<dbReference type="PANTHER" id="PTHR36582">
    <property type="entry name" value="ANTITOXIN PARD"/>
    <property type="match status" value="1"/>
</dbReference>
<evidence type="ECO:0000313" key="4">
    <source>
        <dbReference type="EMBL" id="OLP07532.1"/>
    </source>
</evidence>
<dbReference type="PANTHER" id="PTHR36582:SF2">
    <property type="entry name" value="ANTITOXIN PARD"/>
    <property type="match status" value="1"/>
</dbReference>
<keyword evidence="5" id="KW-1185">Reference proteome</keyword>
<keyword evidence="3" id="KW-0175">Coiled coil</keyword>
<dbReference type="Proteomes" id="UP000185911">
    <property type="component" value="Unassembled WGS sequence"/>
</dbReference>
<dbReference type="InterPro" id="IPR022789">
    <property type="entry name" value="ParD"/>
</dbReference>
<dbReference type="InterPro" id="IPR010985">
    <property type="entry name" value="Ribbon_hlx_hlx"/>
</dbReference>
<dbReference type="RefSeq" id="WP_075585821.1">
    <property type="nucleotide sequence ID" value="NZ_MSYM01000008.1"/>
</dbReference>
<dbReference type="GO" id="GO:0006355">
    <property type="term" value="P:regulation of DNA-templated transcription"/>
    <property type="evidence" value="ECO:0007669"/>
    <property type="project" value="InterPro"/>
</dbReference>
<evidence type="ECO:0000313" key="5">
    <source>
        <dbReference type="Proteomes" id="UP000185911"/>
    </source>
</evidence>
<dbReference type="AlphaFoldDB" id="A0A1Q8YHQ8"/>
<name>A0A1Q8YHQ8_9BURK</name>
<dbReference type="NCBIfam" id="TIGR02606">
    <property type="entry name" value="antidote_CC2985"/>
    <property type="match status" value="1"/>
</dbReference>
<evidence type="ECO:0000256" key="2">
    <source>
        <dbReference type="ARBA" id="ARBA00022649"/>
    </source>
</evidence>
<keyword evidence="2" id="KW-1277">Toxin-antitoxin system</keyword>
<protein>
    <submittedName>
        <fullName evidence="4">Antitoxin protein parD-1</fullName>
    </submittedName>
</protein>
<dbReference type="Pfam" id="PF03693">
    <property type="entry name" value="ParD_antitoxin"/>
    <property type="match status" value="1"/>
</dbReference>
<dbReference type="Gene3D" id="6.10.10.120">
    <property type="entry name" value="Antitoxin ParD1-like"/>
    <property type="match status" value="1"/>
</dbReference>
<evidence type="ECO:0000256" key="1">
    <source>
        <dbReference type="ARBA" id="ARBA00008580"/>
    </source>
</evidence>
<comment type="caution">
    <text evidence="4">The sequence shown here is derived from an EMBL/GenBank/DDBJ whole genome shotgun (WGS) entry which is preliminary data.</text>
</comment>
<dbReference type="SUPFAM" id="SSF47598">
    <property type="entry name" value="Ribbon-helix-helix"/>
    <property type="match status" value="1"/>
</dbReference>
<dbReference type="CDD" id="cd22231">
    <property type="entry name" value="RHH_NikR_HicB-like"/>
    <property type="match status" value="1"/>
</dbReference>
<sequence length="90" mass="9614">MTRNTSISLGDHFDAFIAQQISQGRYGSASEVVRAGLRQLEEHETQLATLRAALEDGENSGASTSFDVDAFLKTKRQKTAGSIGKAVAAK</sequence>
<organism evidence="4 5">
    <name type="scientific">Rhodoferax antarcticus ANT.BR</name>
    <dbReference type="NCBI Taxonomy" id="1111071"/>
    <lineage>
        <taxon>Bacteria</taxon>
        <taxon>Pseudomonadati</taxon>
        <taxon>Pseudomonadota</taxon>
        <taxon>Betaproteobacteria</taxon>
        <taxon>Burkholderiales</taxon>
        <taxon>Comamonadaceae</taxon>
        <taxon>Rhodoferax</taxon>
    </lineage>
</organism>
<dbReference type="InterPro" id="IPR038296">
    <property type="entry name" value="ParD_sf"/>
</dbReference>
<feature type="coiled-coil region" evidence="3">
    <location>
        <begin position="33"/>
        <end position="60"/>
    </location>
</feature>